<keyword evidence="3" id="KW-0804">Transcription</keyword>
<evidence type="ECO:0000259" key="4">
    <source>
        <dbReference type="PROSITE" id="PS01124"/>
    </source>
</evidence>
<proteinExistence type="predicted"/>
<dbReference type="Pfam" id="PF12852">
    <property type="entry name" value="Cupin_6"/>
    <property type="match status" value="1"/>
</dbReference>
<sequence>MLKEGHYRLNNLSGLNVLDDVIDTLRFRGSIFFHSELAAPWGMSLPQISSPRFHISLQGGFYIGTGDHRVDVKQRDIVMLPKGNMHWIADAPNTKLIPSELAGNACELGQPLFQNGKITNRVMCGIIEYDNVISHPIIGALPNILQLSNIQEEDSIWVIVKQIDTEILRSNSKKNIIIDRLTEILFIQLLRRYISDNEHLTGFLAALQDSRIAKILHLIHKNPEKPWTLDIMSGEANMSRATLQRKFKASLGLSPISYLSRWRIAKAYQLVKYSSLSLNHIADNIGFADARTMRIAFQRYYGITPSKVRKSLMKTV</sequence>
<dbReference type="AlphaFoldDB" id="A0A2A4MVS6"/>
<dbReference type="InterPro" id="IPR050204">
    <property type="entry name" value="AraC_XylS_family_regulators"/>
</dbReference>
<dbReference type="PANTHER" id="PTHR46796">
    <property type="entry name" value="HTH-TYPE TRANSCRIPTIONAL ACTIVATOR RHAS-RELATED"/>
    <property type="match status" value="1"/>
</dbReference>
<dbReference type="GO" id="GO:0003700">
    <property type="term" value="F:DNA-binding transcription factor activity"/>
    <property type="evidence" value="ECO:0007669"/>
    <property type="project" value="InterPro"/>
</dbReference>
<evidence type="ECO:0000256" key="2">
    <source>
        <dbReference type="ARBA" id="ARBA00023125"/>
    </source>
</evidence>
<evidence type="ECO:0000313" key="5">
    <source>
        <dbReference type="EMBL" id="PCH64013.1"/>
    </source>
</evidence>
<dbReference type="Proteomes" id="UP000218172">
    <property type="component" value="Unassembled WGS sequence"/>
</dbReference>
<accession>A0A2A4MVS6</accession>
<gene>
    <name evidence="5" type="ORF">COC19_00345</name>
</gene>
<dbReference type="InterPro" id="IPR018060">
    <property type="entry name" value="HTH_AraC"/>
</dbReference>
<comment type="caution">
    <text evidence="5">The sequence shown here is derived from an EMBL/GenBank/DDBJ whole genome shotgun (WGS) entry which is preliminary data.</text>
</comment>
<evidence type="ECO:0000256" key="1">
    <source>
        <dbReference type="ARBA" id="ARBA00023015"/>
    </source>
</evidence>
<reference evidence="6" key="1">
    <citation type="submission" date="2017-08" db="EMBL/GenBank/DDBJ databases">
        <title>A dynamic microbial community with high functional redundancy inhabits the cold, oxic subseafloor aquifer.</title>
        <authorList>
            <person name="Tully B.J."/>
            <person name="Wheat C.G."/>
            <person name="Glazer B.T."/>
            <person name="Huber J.A."/>
        </authorList>
    </citation>
    <scope>NUCLEOTIDE SEQUENCE [LARGE SCALE GENOMIC DNA]</scope>
</reference>
<dbReference type="Pfam" id="PF12833">
    <property type="entry name" value="HTH_18"/>
    <property type="match status" value="1"/>
</dbReference>
<dbReference type="PANTHER" id="PTHR46796:SF13">
    <property type="entry name" value="HTH-TYPE TRANSCRIPTIONAL ACTIVATOR RHAS"/>
    <property type="match status" value="1"/>
</dbReference>
<dbReference type="Gene3D" id="1.10.10.60">
    <property type="entry name" value="Homeodomain-like"/>
    <property type="match status" value="1"/>
</dbReference>
<organism evidence="5 6">
    <name type="scientific">SAR86 cluster bacterium</name>
    <dbReference type="NCBI Taxonomy" id="2030880"/>
    <lineage>
        <taxon>Bacteria</taxon>
        <taxon>Pseudomonadati</taxon>
        <taxon>Pseudomonadota</taxon>
        <taxon>Gammaproteobacteria</taxon>
        <taxon>SAR86 cluster</taxon>
    </lineage>
</organism>
<dbReference type="InterPro" id="IPR032783">
    <property type="entry name" value="AraC_lig"/>
</dbReference>
<keyword evidence="2" id="KW-0238">DNA-binding</keyword>
<name>A0A2A4MVS6_9GAMM</name>
<feature type="domain" description="HTH araC/xylS-type" evidence="4">
    <location>
        <begin position="213"/>
        <end position="311"/>
    </location>
</feature>
<dbReference type="EMBL" id="NVQR01000004">
    <property type="protein sequence ID" value="PCH64013.1"/>
    <property type="molecule type" value="Genomic_DNA"/>
</dbReference>
<keyword evidence="1" id="KW-0805">Transcription regulation</keyword>
<protein>
    <submittedName>
        <fullName evidence="5">AraC family transcriptional regulator</fullName>
    </submittedName>
</protein>
<evidence type="ECO:0000313" key="6">
    <source>
        <dbReference type="Proteomes" id="UP000218172"/>
    </source>
</evidence>
<dbReference type="GO" id="GO:0043565">
    <property type="term" value="F:sequence-specific DNA binding"/>
    <property type="evidence" value="ECO:0007669"/>
    <property type="project" value="InterPro"/>
</dbReference>
<evidence type="ECO:0000256" key="3">
    <source>
        <dbReference type="ARBA" id="ARBA00023163"/>
    </source>
</evidence>
<dbReference type="PROSITE" id="PS01124">
    <property type="entry name" value="HTH_ARAC_FAMILY_2"/>
    <property type="match status" value="1"/>
</dbReference>
<dbReference type="SUPFAM" id="SSF46689">
    <property type="entry name" value="Homeodomain-like"/>
    <property type="match status" value="2"/>
</dbReference>
<dbReference type="InterPro" id="IPR009057">
    <property type="entry name" value="Homeodomain-like_sf"/>
</dbReference>
<dbReference type="SMART" id="SM00342">
    <property type="entry name" value="HTH_ARAC"/>
    <property type="match status" value="1"/>
</dbReference>